<proteinExistence type="predicted"/>
<gene>
    <name evidence="1" type="ORF">OV287_24800</name>
</gene>
<protein>
    <recommendedName>
        <fullName evidence="3">Lipoprotein</fullName>
    </recommendedName>
</protein>
<name>A0ABT4A7R4_9BACT</name>
<reference evidence="1 2" key="1">
    <citation type="submission" date="2022-11" db="EMBL/GenBank/DDBJ databases">
        <title>Minimal conservation of predation-associated metabolite biosynthetic gene clusters underscores biosynthetic potential of Myxococcota including descriptions for ten novel species: Archangium lansinium sp. nov., Myxococcus landrumus sp. nov., Nannocystis bai.</title>
        <authorList>
            <person name="Ahearne A."/>
            <person name="Stevens C."/>
            <person name="Phillips K."/>
        </authorList>
    </citation>
    <scope>NUCLEOTIDE SEQUENCE [LARGE SCALE GENOMIC DNA]</scope>
    <source>
        <strain evidence="1 2">MIWBW</strain>
    </source>
</reference>
<evidence type="ECO:0000313" key="2">
    <source>
        <dbReference type="Proteomes" id="UP001207654"/>
    </source>
</evidence>
<dbReference type="EMBL" id="JAPNKA010000001">
    <property type="protein sequence ID" value="MCY1077693.1"/>
    <property type="molecule type" value="Genomic_DNA"/>
</dbReference>
<organism evidence="1 2">
    <name type="scientific">Archangium lansingense</name>
    <dbReference type="NCBI Taxonomy" id="2995310"/>
    <lineage>
        <taxon>Bacteria</taxon>
        <taxon>Pseudomonadati</taxon>
        <taxon>Myxococcota</taxon>
        <taxon>Myxococcia</taxon>
        <taxon>Myxococcales</taxon>
        <taxon>Cystobacterineae</taxon>
        <taxon>Archangiaceae</taxon>
        <taxon>Archangium</taxon>
    </lineage>
</organism>
<dbReference type="PROSITE" id="PS51257">
    <property type="entry name" value="PROKAR_LIPOPROTEIN"/>
    <property type="match status" value="1"/>
</dbReference>
<accession>A0ABT4A7R4</accession>
<comment type="caution">
    <text evidence="1">The sequence shown here is derived from an EMBL/GenBank/DDBJ whole genome shotgun (WGS) entry which is preliminary data.</text>
</comment>
<evidence type="ECO:0000313" key="1">
    <source>
        <dbReference type="EMBL" id="MCY1077693.1"/>
    </source>
</evidence>
<dbReference type="RefSeq" id="WP_267536510.1">
    <property type="nucleotide sequence ID" value="NZ_JAPNKA010000001.1"/>
</dbReference>
<dbReference type="Proteomes" id="UP001207654">
    <property type="component" value="Unassembled WGS sequence"/>
</dbReference>
<keyword evidence="2" id="KW-1185">Reference proteome</keyword>
<evidence type="ECO:0008006" key="3">
    <source>
        <dbReference type="Google" id="ProtNLM"/>
    </source>
</evidence>
<sequence length="188" mass="21014">MSITRVVTVVALVVTSSLIGCGTSVDPADLQKPEKMGTNSQALGCEESCYETLYQCEIDCQQFDPYWDEAYYRSCMTTCSTEYGWCVQSTYVYAGPSYQICHIDADMHVSGVDIELHTVDLYVDPNCPTSQTYYRKRVLDSVHCGFHSESTCKQRVADRIGGTWIPQGYYPTVTESDGETDKCPGPRL</sequence>